<organism evidence="3 4">
    <name type="scientific">Cyclostephanos tholiformis</name>
    <dbReference type="NCBI Taxonomy" id="382380"/>
    <lineage>
        <taxon>Eukaryota</taxon>
        <taxon>Sar</taxon>
        <taxon>Stramenopiles</taxon>
        <taxon>Ochrophyta</taxon>
        <taxon>Bacillariophyta</taxon>
        <taxon>Coscinodiscophyceae</taxon>
        <taxon>Thalassiosirophycidae</taxon>
        <taxon>Stephanodiscales</taxon>
        <taxon>Stephanodiscaceae</taxon>
        <taxon>Cyclostephanos</taxon>
    </lineage>
</organism>
<feature type="coiled-coil region" evidence="1">
    <location>
        <begin position="274"/>
        <end position="308"/>
    </location>
</feature>
<proteinExistence type="predicted"/>
<keyword evidence="1" id="KW-0175">Coiled coil</keyword>
<sequence length="1731" mass="195813">MASSFDKESNGIAAGYHRGMKSSLPNGSYSQSTISERSTPRKRSVCVIDEILAGVEKHNTTRKNKRQASDSSSEMPDEWSEKQRDDPVGDLITKMLNDGRVPYFGYTRTKRTSPADDTFQLFPLFSSGNYRAIRNFVLALWNREHNIVSNSLREKLSAKRECRTMRFILESFLVIYIAIYSINDIVLRSVSEFVLFAFLWTISTFLFNVDEAKHAARTFVRCSFVRSVVPQSAVALFDRFVSLVWELLNFVERWFFWGNRFQGRILLWSDEETLLKFRKEHSRLLTLIKELKQNRKDRRKTKKEKRKRGKWSEAFTKEELEKIAADNDAGERLRASFAEFARKPPTFFRNNVVSLDPTIMRHDSTKRHMEALQFCQKMTSSAQEQLDPKTVSIQIASDGNGDNGARSSSLFSKDTIEVVEQFPNVGLADYFNVLHDDGSDGSTTIDHSDSSFNDDEDDSSTMTQSSDTTARSIPWIRVGAKIGQKLLGSRRLQRVIANPDAAQKLISEEAKKFIGEYDEAGPRESQPSPSKSKSFGDSTTILEMNQDELSNMNQPQQMKPPVHGMRNLAGFTAKTLNTYYGGASYISPTPSMEFMPDAQMVISGKDSHEIVIRGPVKRLAPIEKGVKMVVPMFALDCPTKWHDSCFYQMGTVISSRRIYIAPNEKTHVFVRNTNCLSIKIILDKAFLRGGKFAEMNLRIMDEWGVVPRHSKFPIGSCVATTFGIGVLVGWRVEDDCHIIRSLWKRGGPGSGTAYLQRDTIHRVVEAAVGFDVHTAFGTGNVVAYVRGGKHNTCGKYLVSLAGRRKGQVLEFDRSQILSCHGAAFAPVTEHIRAAAIFRLQILQYKAKHREHRLNSSSDSVRDKGTWRNFSEYVDLFANSLSKAIADDPDFDLEFDKFVSYIIELLDGKKSDEDLSDANRGSDDSIVCQSTPGSEANKSGTNATESWNINDIIGSFFADTKKDEKNIPTNCEVMHNAQAFDDAHESAKILIRVLLRTVSVAKASVPDRPKLHIVLAMIHEMLLFVQQILKVQQVHTSRKLIKAWFRALHEISDTFGPLKERASALGVQIGRKMRKHGSVAKRRILRFVDIILGDTLLLHALELGYWRESTTRIELAIVKAGILDAASCEKLHNGIALMYKNLAPRKKDKKTKAAAKRNNQKLVQLAKLMKTVASPGRSFLRLLTHDEVLVLFDRVLVRVFEKDPQSSMVINIMAFNFDTMRHLRTLNNMSIAGKLWETVLDAIDEEMTFATSEIPEQTKYFLEPCVKLFSLGVANFHHVQSGGSTADWLDFLMEDEAVKIIQELDFKLIHSLEALCKDIKQVFQVLPYINTIDNDILDLIDEFDFDEFLKDITDVIGHPEKWIDYINVKSTILVERFLDYLPKMAIPIDKLPLQDGWVLTCRSKNGGDLRLSDLSVLRENLLLSVFGGDNLFLPLGGLSGKSNYIGSPRSENTSLGSCSDISDDDDEESVLDEVRELILSAQSHGAWVAGTGGLKKSRQYSSVPHQLASFPLSDRLKTQIDLWQSAAISDFELLESTIEEVTCQIQLQKEREENDVLHYHQSMHEHFDPKSDPTILFLDIKNLTLRLEDFGFRVEKAQPKLFDPVFEGRGSITVKNVSITLKVEIKKKTLMLNGLKTRRPILQLSTFEIRLEKLKLGFRETGADWLWNALLKGFRHQITDVVQINLKENIKKQVRAVLAQVNEFIDANPHLLMNALGIAMKDLEESNCVCVE</sequence>
<feature type="region of interest" description="Disordered" evidence="2">
    <location>
        <begin position="913"/>
        <end position="942"/>
    </location>
</feature>
<evidence type="ECO:0000256" key="2">
    <source>
        <dbReference type="SAM" id="MobiDB-lite"/>
    </source>
</evidence>
<protein>
    <submittedName>
        <fullName evidence="3">Uncharacterized protein</fullName>
    </submittedName>
</protein>
<feature type="region of interest" description="Disordered" evidence="2">
    <location>
        <begin position="58"/>
        <end position="85"/>
    </location>
</feature>
<dbReference type="PANTHER" id="PTHR31138:SF1">
    <property type="entry name" value="PDZ DOMAIN-CONTAINING PROTEIN"/>
    <property type="match status" value="1"/>
</dbReference>
<dbReference type="EMBL" id="JALLPB020000060">
    <property type="protein sequence ID" value="KAL3822608.1"/>
    <property type="molecule type" value="Genomic_DNA"/>
</dbReference>
<reference evidence="3 4" key="1">
    <citation type="submission" date="2024-10" db="EMBL/GenBank/DDBJ databases">
        <title>Updated reference genomes for cyclostephanoid diatoms.</title>
        <authorList>
            <person name="Roberts W.R."/>
            <person name="Alverson A.J."/>
        </authorList>
    </citation>
    <scope>NUCLEOTIDE SEQUENCE [LARGE SCALE GENOMIC DNA]</scope>
    <source>
        <strain evidence="3 4">AJA228-03</strain>
    </source>
</reference>
<comment type="caution">
    <text evidence="3">The sequence shown here is derived from an EMBL/GenBank/DDBJ whole genome shotgun (WGS) entry which is preliminary data.</text>
</comment>
<evidence type="ECO:0000313" key="4">
    <source>
        <dbReference type="Proteomes" id="UP001530377"/>
    </source>
</evidence>
<feature type="region of interest" description="Disordered" evidence="2">
    <location>
        <begin position="1"/>
        <end position="42"/>
    </location>
</feature>
<evidence type="ECO:0000313" key="3">
    <source>
        <dbReference type="EMBL" id="KAL3822608.1"/>
    </source>
</evidence>
<feature type="compositionally biased region" description="Polar residues" evidence="2">
    <location>
        <begin position="926"/>
        <end position="942"/>
    </location>
</feature>
<evidence type="ECO:0000256" key="1">
    <source>
        <dbReference type="SAM" id="Coils"/>
    </source>
</evidence>
<gene>
    <name evidence="3" type="ORF">ACHAXA_006393</name>
</gene>
<dbReference type="Proteomes" id="UP001530377">
    <property type="component" value="Unassembled WGS sequence"/>
</dbReference>
<name>A0ABD3SDL6_9STRA</name>
<feature type="compositionally biased region" description="Low complexity" evidence="2">
    <location>
        <begin position="460"/>
        <end position="469"/>
    </location>
</feature>
<feature type="compositionally biased region" description="Polar residues" evidence="2">
    <location>
        <begin position="23"/>
        <end position="37"/>
    </location>
</feature>
<dbReference type="PANTHER" id="PTHR31138">
    <property type="entry name" value="CHROMOSOME 19, WHOLE GENOME SHOTGUN SEQUENCE"/>
    <property type="match status" value="1"/>
</dbReference>
<dbReference type="Gene3D" id="3.15.10.10">
    <property type="entry name" value="Bactericidal permeability-increasing protein, domain 1"/>
    <property type="match status" value="1"/>
</dbReference>
<feature type="region of interest" description="Disordered" evidence="2">
    <location>
        <begin position="440"/>
        <end position="469"/>
    </location>
</feature>
<keyword evidence="4" id="KW-1185">Reference proteome</keyword>
<accession>A0ABD3SDL6</accession>